<evidence type="ECO:0000256" key="5">
    <source>
        <dbReference type="SAM" id="MobiDB-lite"/>
    </source>
</evidence>
<dbReference type="Pfam" id="PF23627">
    <property type="entry name" value="LisH_WDR26"/>
    <property type="match status" value="1"/>
</dbReference>
<dbReference type="Pfam" id="PF00400">
    <property type="entry name" value="WD40"/>
    <property type="match status" value="4"/>
</dbReference>
<dbReference type="PROSITE" id="PS50294">
    <property type="entry name" value="WD_REPEATS_REGION"/>
    <property type="match status" value="2"/>
</dbReference>
<comment type="function">
    <text evidence="1">Involved in the proteasome-dependent degradation of fructose-1,6-bisphosphatase.</text>
</comment>
<dbReference type="InterPro" id="IPR006594">
    <property type="entry name" value="LisH"/>
</dbReference>
<evidence type="ECO:0000256" key="2">
    <source>
        <dbReference type="ARBA" id="ARBA00022574"/>
    </source>
</evidence>
<dbReference type="Proteomes" id="UP001562354">
    <property type="component" value="Unassembled WGS sequence"/>
</dbReference>
<dbReference type="InterPro" id="IPR051350">
    <property type="entry name" value="WD_repeat-ST_regulator"/>
</dbReference>
<dbReference type="InterPro" id="IPR015943">
    <property type="entry name" value="WD40/YVTN_repeat-like_dom_sf"/>
</dbReference>
<keyword evidence="8" id="KW-1185">Reference proteome</keyword>
<feature type="repeat" description="WD" evidence="4">
    <location>
        <begin position="566"/>
        <end position="599"/>
    </location>
</feature>
<feature type="repeat" description="WD" evidence="4">
    <location>
        <begin position="300"/>
        <end position="341"/>
    </location>
</feature>
<dbReference type="PROSITE" id="PS50897">
    <property type="entry name" value="CTLH"/>
    <property type="match status" value="1"/>
</dbReference>
<keyword evidence="2 4" id="KW-0853">WD repeat</keyword>
<dbReference type="PANTHER" id="PTHR22838:SF0">
    <property type="entry name" value="WD REPEAT-CONTAINING PROTEIN 26"/>
    <property type="match status" value="1"/>
</dbReference>
<dbReference type="InterPro" id="IPR036322">
    <property type="entry name" value="WD40_repeat_dom_sf"/>
</dbReference>
<evidence type="ECO:0000313" key="8">
    <source>
        <dbReference type="Proteomes" id="UP001562354"/>
    </source>
</evidence>
<evidence type="ECO:0000256" key="4">
    <source>
        <dbReference type="PROSITE-ProRule" id="PRU00221"/>
    </source>
</evidence>
<dbReference type="PANTHER" id="PTHR22838">
    <property type="entry name" value="WD REPEAT PROTEIN 26-RELATED"/>
    <property type="match status" value="1"/>
</dbReference>
<reference evidence="7 8" key="1">
    <citation type="submission" date="2024-07" db="EMBL/GenBank/DDBJ databases">
        <title>Draft sequence of the Neodothiora populina.</title>
        <authorList>
            <person name="Drown D.D."/>
            <person name="Schuette U.S."/>
            <person name="Buechlein A.B."/>
            <person name="Rusch D.R."/>
            <person name="Winton L.W."/>
            <person name="Adams G.A."/>
        </authorList>
    </citation>
    <scope>NUCLEOTIDE SEQUENCE [LARGE SCALE GENOMIC DNA]</scope>
    <source>
        <strain evidence="7 8">CPC 39397</strain>
    </source>
</reference>
<feature type="compositionally biased region" description="Polar residues" evidence="5">
    <location>
        <begin position="8"/>
        <end position="50"/>
    </location>
</feature>
<protein>
    <recommendedName>
        <fullName evidence="6">CTLH domain-containing protein</fullName>
    </recommendedName>
</protein>
<name>A0ABR3P9Z4_9PEZI</name>
<keyword evidence="3" id="KW-0677">Repeat</keyword>
<dbReference type="SUPFAM" id="SSF50978">
    <property type="entry name" value="WD40 repeat-like"/>
    <property type="match status" value="1"/>
</dbReference>
<dbReference type="Gene3D" id="2.130.10.10">
    <property type="entry name" value="YVTN repeat-like/Quinoprotein amine dehydrogenase"/>
    <property type="match status" value="1"/>
</dbReference>
<evidence type="ECO:0000256" key="3">
    <source>
        <dbReference type="ARBA" id="ARBA00022737"/>
    </source>
</evidence>
<dbReference type="PROSITE" id="PS50082">
    <property type="entry name" value="WD_REPEATS_2"/>
    <property type="match status" value="3"/>
</dbReference>
<dbReference type="EMBL" id="JBFMKM010000012">
    <property type="protein sequence ID" value="KAL1302981.1"/>
    <property type="molecule type" value="Genomic_DNA"/>
</dbReference>
<comment type="caution">
    <text evidence="7">The sequence shown here is derived from an EMBL/GenBank/DDBJ whole genome shotgun (WGS) entry which is preliminary data.</text>
</comment>
<accession>A0ABR3P9Z4</accession>
<dbReference type="RefSeq" id="XP_069199257.1">
    <property type="nucleotide sequence ID" value="XM_069342753.1"/>
</dbReference>
<dbReference type="GeneID" id="95977000"/>
<feature type="domain" description="CTLH" evidence="6">
    <location>
        <begin position="96"/>
        <end position="185"/>
    </location>
</feature>
<feature type="repeat" description="WD" evidence="4">
    <location>
        <begin position="538"/>
        <end position="564"/>
    </location>
</feature>
<evidence type="ECO:0000313" key="7">
    <source>
        <dbReference type="EMBL" id="KAL1302981.1"/>
    </source>
</evidence>
<gene>
    <name evidence="7" type="ORF">AAFC00_003298</name>
</gene>
<proteinExistence type="predicted"/>
<evidence type="ECO:0000259" key="6">
    <source>
        <dbReference type="PROSITE" id="PS50897"/>
    </source>
</evidence>
<evidence type="ECO:0000256" key="1">
    <source>
        <dbReference type="ARBA" id="ARBA00002343"/>
    </source>
</evidence>
<dbReference type="InterPro" id="IPR001680">
    <property type="entry name" value="WD40_rpt"/>
</dbReference>
<dbReference type="SMART" id="SM00668">
    <property type="entry name" value="CTLH"/>
    <property type="match status" value="1"/>
</dbReference>
<feature type="region of interest" description="Disordered" evidence="5">
    <location>
        <begin position="1"/>
        <end position="59"/>
    </location>
</feature>
<dbReference type="PROSITE" id="PS50896">
    <property type="entry name" value="LISH"/>
    <property type="match status" value="1"/>
</dbReference>
<sequence>MRHDNPDESSPNGSHILSQPLSNGSSNNADSTKSRLMSNGSTSDARTNGHSFERPTAPFFGHDREEVTRILIQSLSELGYHNAASTLSRDSGFELELPTVAAFRSAIHAGEWAEAEALLFGRRQDNGISLNLAYPLLSDKTSGASSPAIHSAGLPLAESADRHEMLFLIRQQKYLELLESGDLATALMVLRQELTPLHQDVSRLHTLSSLIMCDSASDLRSQANWDGSAGQSRNSLLSELSKSISPSVMIPEHRLAVLLDQVQDHQIRQCLYHNTTTPPSLYHDHVCDGNDFPLHILQELKDHTDEVWNLEFSHSGSMLASAGKDNNVIIYNTNNWRQLWNFQEIHDSGSSDQGVCYVTWSPDDRYLLSCSQAKEIVIYDTKSGYKMGCIDHFTYPVTTAAWAPDGGSFVVGSQDADRPLGLYQLTDQKLIHAWYSDDSRKLRVNDCSMSPDGSRLAAITDDNRVLVYDFQTKVKIADWYMEDKLTCVTLGRDGKTVLISMNEGRLMLLDSTTGEIVQRYAGLKQSQFVIRSAFGGANENFVVSGSEDSRLYIWRTQTGQQVAALEAHHPGTVNCVAWHPTDFGIFASAGDDHKVKIWSNDYVARRASALLGGFGRNLGDGL</sequence>
<dbReference type="SMART" id="SM00320">
    <property type="entry name" value="WD40"/>
    <property type="match status" value="6"/>
</dbReference>
<organism evidence="7 8">
    <name type="scientific">Neodothiora populina</name>
    <dbReference type="NCBI Taxonomy" id="2781224"/>
    <lineage>
        <taxon>Eukaryota</taxon>
        <taxon>Fungi</taxon>
        <taxon>Dikarya</taxon>
        <taxon>Ascomycota</taxon>
        <taxon>Pezizomycotina</taxon>
        <taxon>Dothideomycetes</taxon>
        <taxon>Dothideomycetidae</taxon>
        <taxon>Dothideales</taxon>
        <taxon>Dothioraceae</taxon>
        <taxon>Neodothiora</taxon>
    </lineage>
</organism>
<dbReference type="InterPro" id="IPR006595">
    <property type="entry name" value="CTLH_C"/>
</dbReference>